<protein>
    <submittedName>
        <fullName evidence="2">Uncharacterized protein</fullName>
    </submittedName>
</protein>
<organism evidence="2 3">
    <name type="scientific">Riccia fluitans</name>
    <dbReference type="NCBI Taxonomy" id="41844"/>
    <lineage>
        <taxon>Eukaryota</taxon>
        <taxon>Viridiplantae</taxon>
        <taxon>Streptophyta</taxon>
        <taxon>Embryophyta</taxon>
        <taxon>Marchantiophyta</taxon>
        <taxon>Marchantiopsida</taxon>
        <taxon>Marchantiidae</taxon>
        <taxon>Marchantiales</taxon>
        <taxon>Ricciaceae</taxon>
        <taxon>Riccia</taxon>
    </lineage>
</organism>
<feature type="compositionally biased region" description="Acidic residues" evidence="1">
    <location>
        <begin position="37"/>
        <end position="46"/>
    </location>
</feature>
<gene>
    <name evidence="2" type="ORF">R1flu_016544</name>
</gene>
<evidence type="ECO:0000256" key="1">
    <source>
        <dbReference type="SAM" id="MobiDB-lite"/>
    </source>
</evidence>
<dbReference type="EMBL" id="JBHFFA010000004">
    <property type="protein sequence ID" value="KAL2631858.1"/>
    <property type="molecule type" value="Genomic_DNA"/>
</dbReference>
<keyword evidence="3" id="KW-1185">Reference proteome</keyword>
<evidence type="ECO:0000313" key="2">
    <source>
        <dbReference type="EMBL" id="KAL2631858.1"/>
    </source>
</evidence>
<name>A0ABD1YMC4_9MARC</name>
<dbReference type="AlphaFoldDB" id="A0ABD1YMC4"/>
<evidence type="ECO:0000313" key="3">
    <source>
        <dbReference type="Proteomes" id="UP001605036"/>
    </source>
</evidence>
<proteinExistence type="predicted"/>
<reference evidence="2 3" key="1">
    <citation type="submission" date="2024-09" db="EMBL/GenBank/DDBJ databases">
        <title>Chromosome-scale assembly of Riccia fluitans.</title>
        <authorList>
            <person name="Paukszto L."/>
            <person name="Sawicki J."/>
            <person name="Karawczyk K."/>
            <person name="Piernik-Szablinska J."/>
            <person name="Szczecinska M."/>
            <person name="Mazdziarz M."/>
        </authorList>
    </citation>
    <scope>NUCLEOTIDE SEQUENCE [LARGE SCALE GENOMIC DNA]</scope>
    <source>
        <strain evidence="2">Rf_01</strain>
        <tissue evidence="2">Aerial parts of the thallus</tissue>
    </source>
</reference>
<accession>A0ABD1YMC4</accession>
<dbReference type="Proteomes" id="UP001605036">
    <property type="component" value="Unassembled WGS sequence"/>
</dbReference>
<feature type="region of interest" description="Disordered" evidence="1">
    <location>
        <begin position="17"/>
        <end position="49"/>
    </location>
</feature>
<comment type="caution">
    <text evidence="2">The sequence shown here is derived from an EMBL/GenBank/DDBJ whole genome shotgun (WGS) entry which is preliminary data.</text>
</comment>
<sequence>MANTAVVTASEVKALLNNTKDLSSGSSEKAEAAKEEEMQEGEESQESDWRAADWEWPCYDELYNKQGEVIERRRNQKEEEKMDPFEVIYCHIKDYLGRNVYWSKSNQNIFEPSCKKYGPTIKSCG</sequence>